<comment type="caution">
    <text evidence="1">The sequence shown here is derived from an EMBL/GenBank/DDBJ whole genome shotgun (WGS) entry which is preliminary data.</text>
</comment>
<dbReference type="InterPro" id="IPR050261">
    <property type="entry name" value="FrsA_esterase"/>
</dbReference>
<protein>
    <recommendedName>
        <fullName evidence="3">Dienelactone hydrolase</fullName>
    </recommendedName>
</protein>
<name>W4QCM9_9BACI</name>
<dbReference type="EMBL" id="BAUU01000007">
    <property type="protein sequence ID" value="GAE29795.1"/>
    <property type="molecule type" value="Genomic_DNA"/>
</dbReference>
<dbReference type="Gene3D" id="3.40.50.1820">
    <property type="entry name" value="alpha/beta hydrolase"/>
    <property type="match status" value="1"/>
</dbReference>
<dbReference type="OrthoDB" id="8183145at2"/>
<sequence length="329" mass="37323">MSIRLDAFMDLYYQQEVTVMERDHMELRGKLQQLLGEFTFPHTVASPRRIEMEEFSLYKRERYLIPSLKGLMIPTYILTPKSNNKTFETVIALHGHGYGSKEIVGLREDGTEDTDEPGIHQHFAVELVKRGLKVFAPEVIGFGERRHSKDLANNKANSCYSLATLLLMSGKTLAGLRVAETRHMLDQLKKFSDVDYERVGLMGFSGGALIAAYSAALDRRVKATVLTGFTNTFKGSILHTNHCIDNYVPGILRYGELPDYISLICPRALFVESGLRDPIFPIETTKKAIDELKEIYDRLDAKEQFTFDLFDGKHEVSGRNAYDWLASNL</sequence>
<organism evidence="1 2">
    <name type="scientific">Halalkalibacter hemicellulosilyticusJCM 9152</name>
    <dbReference type="NCBI Taxonomy" id="1236971"/>
    <lineage>
        <taxon>Bacteria</taxon>
        <taxon>Bacillati</taxon>
        <taxon>Bacillota</taxon>
        <taxon>Bacilli</taxon>
        <taxon>Bacillales</taxon>
        <taxon>Bacillaceae</taxon>
        <taxon>Halalkalibacter</taxon>
    </lineage>
</organism>
<dbReference type="InterPro" id="IPR029058">
    <property type="entry name" value="AB_hydrolase_fold"/>
</dbReference>
<dbReference type="ESTHER" id="9baci-w4qcm9">
    <property type="family name" value="Abhydrolase_7"/>
</dbReference>
<dbReference type="Proteomes" id="UP000018895">
    <property type="component" value="Unassembled WGS sequence"/>
</dbReference>
<evidence type="ECO:0000313" key="2">
    <source>
        <dbReference type="Proteomes" id="UP000018895"/>
    </source>
</evidence>
<dbReference type="SUPFAM" id="SSF53474">
    <property type="entry name" value="alpha/beta-Hydrolases"/>
    <property type="match status" value="1"/>
</dbReference>
<dbReference type="AlphaFoldDB" id="W4QCM9"/>
<gene>
    <name evidence="1" type="ORF">JCM9152_1179</name>
</gene>
<proteinExistence type="predicted"/>
<dbReference type="STRING" id="1236971.JCM9152_1179"/>
<dbReference type="Pfam" id="PF12715">
    <property type="entry name" value="Abhydrolase_7"/>
    <property type="match status" value="1"/>
</dbReference>
<accession>W4QCM9</accession>
<dbReference type="PANTHER" id="PTHR22946">
    <property type="entry name" value="DIENELACTONE HYDROLASE DOMAIN-CONTAINING PROTEIN-RELATED"/>
    <property type="match status" value="1"/>
</dbReference>
<dbReference type="RefSeq" id="WP_052015626.1">
    <property type="nucleotide sequence ID" value="NZ_BAUU01000007.1"/>
</dbReference>
<evidence type="ECO:0008006" key="3">
    <source>
        <dbReference type="Google" id="ProtNLM"/>
    </source>
</evidence>
<dbReference type="InterPro" id="IPR025890">
    <property type="entry name" value="Abhydrolase_bac"/>
</dbReference>
<reference evidence="1" key="1">
    <citation type="journal article" date="2014" name="Genome Announc.">
        <title>Draft Genome Sequences of Three Alkaliphilic Bacillus Strains, Bacillus wakoensis JCM 9140T, Bacillus akibai JCM 9157T, and Bacillus hemicellulosilyticus JCM 9152T.</title>
        <authorList>
            <person name="Yuki M."/>
            <person name="Oshima K."/>
            <person name="Suda W."/>
            <person name="Oshida Y."/>
            <person name="Kitamura K."/>
            <person name="Iida T."/>
            <person name="Hattori M."/>
            <person name="Ohkuma M."/>
        </authorList>
    </citation>
    <scope>NUCLEOTIDE SEQUENCE [LARGE SCALE GENOMIC DNA]</scope>
    <source>
        <strain evidence="1">JCM 9152</strain>
    </source>
</reference>
<keyword evidence="2" id="KW-1185">Reference proteome</keyword>
<evidence type="ECO:0000313" key="1">
    <source>
        <dbReference type="EMBL" id="GAE29795.1"/>
    </source>
</evidence>